<evidence type="ECO:0000256" key="2">
    <source>
        <dbReference type="ARBA" id="ARBA00022679"/>
    </source>
</evidence>
<dbReference type="InterPro" id="IPR000863">
    <property type="entry name" value="Sulfotransferase_dom"/>
</dbReference>
<accession>A0A8S4PEL1</accession>
<comment type="caution">
    <text evidence="4">The sequence shown here is derived from an EMBL/GenBank/DDBJ whole genome shotgun (WGS) entry which is preliminary data.</text>
</comment>
<dbReference type="Proteomes" id="UP000749559">
    <property type="component" value="Unassembled WGS sequence"/>
</dbReference>
<keyword evidence="5" id="KW-1185">Reference proteome</keyword>
<gene>
    <name evidence="4" type="ORF">OFUS_LOCUS16503</name>
</gene>
<dbReference type="EMBL" id="CAIIXF020000008">
    <property type="protein sequence ID" value="CAH1791419.1"/>
    <property type="molecule type" value="Genomic_DNA"/>
</dbReference>
<evidence type="ECO:0000313" key="5">
    <source>
        <dbReference type="Proteomes" id="UP000749559"/>
    </source>
</evidence>
<proteinExistence type="inferred from homology"/>
<comment type="similarity">
    <text evidence="1">Belongs to the sulfotransferase 1 family.</text>
</comment>
<protein>
    <recommendedName>
        <fullName evidence="3">Sulfotransferase domain-containing protein</fullName>
    </recommendedName>
</protein>
<feature type="domain" description="Sulfotransferase" evidence="3">
    <location>
        <begin position="43"/>
        <end position="303"/>
    </location>
</feature>
<dbReference type="SUPFAM" id="SSF52540">
    <property type="entry name" value="P-loop containing nucleoside triphosphate hydrolases"/>
    <property type="match status" value="1"/>
</dbReference>
<feature type="non-terminal residue" evidence="4">
    <location>
        <position position="303"/>
    </location>
</feature>
<keyword evidence="2" id="KW-0808">Transferase</keyword>
<sequence>MTDTRKTVFDVHISKYDIINGCFFPLSFDWPTLKRLHKLPIRDDDVLIASYMRSGTHWTAELVDLVRNNGDTEAIKAQIHRRMHFLGISDKALRGEINAFEDEPDGSCFDELENMQSPRLLVSHLPAKFMPEDVIQGKCKIILVLRNPKSVTVSNTFLLNGFGAAFTEPITVDIMMNSLMTDSGEKTQCGTWLQHVESWMKMKEQLKEKLLVIHYEDMVKDLIGVVKSVAKFLGKEFTDEELAKIVHHLQFKQMKANPATGDAFADVVKMIGLKDSSDAPHMRKGTIDDWKNHMTVAQSEAID</sequence>
<organism evidence="4 5">
    <name type="scientific">Owenia fusiformis</name>
    <name type="common">Polychaete worm</name>
    <dbReference type="NCBI Taxonomy" id="6347"/>
    <lineage>
        <taxon>Eukaryota</taxon>
        <taxon>Metazoa</taxon>
        <taxon>Spiralia</taxon>
        <taxon>Lophotrochozoa</taxon>
        <taxon>Annelida</taxon>
        <taxon>Polychaeta</taxon>
        <taxon>Sedentaria</taxon>
        <taxon>Canalipalpata</taxon>
        <taxon>Sabellida</taxon>
        <taxon>Oweniida</taxon>
        <taxon>Oweniidae</taxon>
        <taxon>Owenia</taxon>
    </lineage>
</organism>
<evidence type="ECO:0000313" key="4">
    <source>
        <dbReference type="EMBL" id="CAH1791419.1"/>
    </source>
</evidence>
<dbReference type="Pfam" id="PF00685">
    <property type="entry name" value="Sulfotransfer_1"/>
    <property type="match status" value="1"/>
</dbReference>
<reference evidence="4" key="1">
    <citation type="submission" date="2022-03" db="EMBL/GenBank/DDBJ databases">
        <authorList>
            <person name="Martin C."/>
        </authorList>
    </citation>
    <scope>NUCLEOTIDE SEQUENCE</scope>
</reference>
<dbReference type="GO" id="GO:0008146">
    <property type="term" value="F:sulfotransferase activity"/>
    <property type="evidence" value="ECO:0007669"/>
    <property type="project" value="InterPro"/>
</dbReference>
<dbReference type="Gene3D" id="3.40.50.300">
    <property type="entry name" value="P-loop containing nucleotide triphosphate hydrolases"/>
    <property type="match status" value="1"/>
</dbReference>
<dbReference type="InterPro" id="IPR027417">
    <property type="entry name" value="P-loop_NTPase"/>
</dbReference>
<name>A0A8S4PEL1_OWEFU</name>
<evidence type="ECO:0000256" key="1">
    <source>
        <dbReference type="ARBA" id="ARBA00005771"/>
    </source>
</evidence>
<evidence type="ECO:0000259" key="3">
    <source>
        <dbReference type="Pfam" id="PF00685"/>
    </source>
</evidence>
<dbReference type="PANTHER" id="PTHR11783">
    <property type="entry name" value="SULFOTRANSFERASE SULT"/>
    <property type="match status" value="1"/>
</dbReference>
<dbReference type="AlphaFoldDB" id="A0A8S4PEL1"/>
<dbReference type="OrthoDB" id="205623at2759"/>